<name>A0A0H3ZN79_9VIBR</name>
<dbReference type="AlphaFoldDB" id="A0A0H3ZN79"/>
<dbReference type="EMBL" id="KP795549">
    <property type="protein sequence ID" value="AKN37753.1"/>
    <property type="molecule type" value="Genomic_DNA"/>
</dbReference>
<sequence length="68" mass="8052">MDKILRNEPTCCGHHLRFLIFVLDLHIKSLCYSQPVIYNRSAQSRSWRSQSKGEQAEYRKYFSMALSL</sequence>
<evidence type="ECO:0000313" key="1">
    <source>
        <dbReference type="EMBL" id="AKN37753.1"/>
    </source>
</evidence>
<proteinExistence type="predicted"/>
<protein>
    <submittedName>
        <fullName evidence="1">Uncharacterized protein</fullName>
    </submittedName>
</protein>
<accession>A0A0H3ZN79</accession>
<reference evidence="1" key="1">
    <citation type="journal article" date="2015" name="MBio">
        <title>Eco-Evolutionary Dynamics of Episomes among Ecologically Cohesive Bacterial Populations.</title>
        <authorList>
            <person name="Xue H."/>
            <person name="Cordero O.X."/>
            <person name="Camas F.M."/>
            <person name="Trimble W."/>
            <person name="Meyer F."/>
            <person name="Guglielmini J."/>
            <person name="Rocha E.P."/>
            <person name="Polz M.F."/>
        </authorList>
    </citation>
    <scope>NUCLEOTIDE SEQUENCE</scope>
    <source>
        <strain evidence="1">FF_210</strain>
    </source>
</reference>
<organism evidence="1">
    <name type="scientific">Vibrio tasmaniensis</name>
    <dbReference type="NCBI Taxonomy" id="212663"/>
    <lineage>
        <taxon>Bacteria</taxon>
        <taxon>Pseudomonadati</taxon>
        <taxon>Pseudomonadota</taxon>
        <taxon>Gammaproteobacteria</taxon>
        <taxon>Vibrionales</taxon>
        <taxon>Vibrionaceae</taxon>
        <taxon>Vibrio</taxon>
    </lineage>
</organism>